<feature type="compositionally biased region" description="Basic and acidic residues" evidence="1">
    <location>
        <begin position="237"/>
        <end position="254"/>
    </location>
</feature>
<dbReference type="AlphaFoldDB" id="A0AAD3E1K6"/>
<name>A0AAD3E1K6_9CHLO</name>
<dbReference type="Pfam" id="PF00226">
    <property type="entry name" value="DnaJ"/>
    <property type="match status" value="1"/>
</dbReference>
<evidence type="ECO:0000313" key="3">
    <source>
        <dbReference type="EMBL" id="GFR51212.1"/>
    </source>
</evidence>
<dbReference type="PANTHER" id="PTHR43096">
    <property type="entry name" value="DNAJ HOMOLOG 1, MITOCHONDRIAL-RELATED"/>
    <property type="match status" value="1"/>
</dbReference>
<dbReference type="Gene3D" id="1.10.287.110">
    <property type="entry name" value="DnaJ domain"/>
    <property type="match status" value="1"/>
</dbReference>
<organism evidence="3 4">
    <name type="scientific">Astrephomene gubernaculifera</name>
    <dbReference type="NCBI Taxonomy" id="47775"/>
    <lineage>
        <taxon>Eukaryota</taxon>
        <taxon>Viridiplantae</taxon>
        <taxon>Chlorophyta</taxon>
        <taxon>core chlorophytes</taxon>
        <taxon>Chlorophyceae</taxon>
        <taxon>CS clade</taxon>
        <taxon>Chlamydomonadales</taxon>
        <taxon>Astrephomenaceae</taxon>
        <taxon>Astrephomene</taxon>
    </lineage>
</organism>
<evidence type="ECO:0000313" key="4">
    <source>
        <dbReference type="Proteomes" id="UP001054857"/>
    </source>
</evidence>
<gene>
    <name evidence="3" type="ORF">Agub_g13584</name>
</gene>
<feature type="non-terminal residue" evidence="3">
    <location>
        <position position="1"/>
    </location>
</feature>
<feature type="compositionally biased region" description="Acidic residues" evidence="1">
    <location>
        <begin position="318"/>
        <end position="328"/>
    </location>
</feature>
<dbReference type="GO" id="GO:0051082">
    <property type="term" value="F:unfolded protein binding"/>
    <property type="evidence" value="ECO:0007669"/>
    <property type="project" value="TreeGrafter"/>
</dbReference>
<dbReference type="SUPFAM" id="SSF46565">
    <property type="entry name" value="Chaperone J-domain"/>
    <property type="match status" value="1"/>
</dbReference>
<protein>
    <recommendedName>
        <fullName evidence="2">J domain-containing protein</fullName>
    </recommendedName>
</protein>
<dbReference type="PROSITE" id="PS50076">
    <property type="entry name" value="DNAJ_2"/>
    <property type="match status" value="1"/>
</dbReference>
<feature type="region of interest" description="Disordered" evidence="1">
    <location>
        <begin position="157"/>
        <end position="328"/>
    </location>
</feature>
<dbReference type="InterPro" id="IPR001623">
    <property type="entry name" value="DnaJ_domain"/>
</dbReference>
<dbReference type="CDD" id="cd06257">
    <property type="entry name" value="DnaJ"/>
    <property type="match status" value="1"/>
</dbReference>
<feature type="compositionally biased region" description="Low complexity" evidence="1">
    <location>
        <begin position="265"/>
        <end position="283"/>
    </location>
</feature>
<dbReference type="InterPro" id="IPR018253">
    <property type="entry name" value="DnaJ_domain_CS"/>
</dbReference>
<accession>A0AAD3E1K6</accession>
<dbReference type="InterPro" id="IPR036869">
    <property type="entry name" value="J_dom_sf"/>
</dbReference>
<feature type="domain" description="J" evidence="2">
    <location>
        <begin position="43"/>
        <end position="107"/>
    </location>
</feature>
<proteinExistence type="predicted"/>
<evidence type="ECO:0000256" key="1">
    <source>
        <dbReference type="SAM" id="MobiDB-lite"/>
    </source>
</evidence>
<dbReference type="PANTHER" id="PTHR43096:SF58">
    <property type="entry name" value="CHAPERONE DNAJ-DOMAIN SUPERFAMILY PROTEIN"/>
    <property type="match status" value="1"/>
</dbReference>
<reference evidence="3 4" key="1">
    <citation type="journal article" date="2021" name="Sci. Rep.">
        <title>Genome sequencing of the multicellular alga Astrephomene provides insights into convergent evolution of germ-soma differentiation.</title>
        <authorList>
            <person name="Yamashita S."/>
            <person name="Yamamoto K."/>
            <person name="Matsuzaki R."/>
            <person name="Suzuki S."/>
            <person name="Yamaguchi H."/>
            <person name="Hirooka S."/>
            <person name="Minakuchi Y."/>
            <person name="Miyagishima S."/>
            <person name="Kawachi M."/>
            <person name="Toyoda A."/>
            <person name="Nozaki H."/>
        </authorList>
    </citation>
    <scope>NUCLEOTIDE SEQUENCE [LARGE SCALE GENOMIC DNA]</scope>
    <source>
        <strain evidence="3 4">NIES-4017</strain>
    </source>
</reference>
<dbReference type="EMBL" id="BMAR01000047">
    <property type="protein sequence ID" value="GFR51212.1"/>
    <property type="molecule type" value="Genomic_DNA"/>
</dbReference>
<feature type="compositionally biased region" description="Basic and acidic residues" evidence="1">
    <location>
        <begin position="163"/>
        <end position="181"/>
    </location>
</feature>
<dbReference type="Proteomes" id="UP001054857">
    <property type="component" value="Unassembled WGS sequence"/>
</dbReference>
<sequence length="328" mass="36118">YVLLNMLNLRCKPPTLFVGRNCSQHKSLARPVVCCWALEKRRSFYELLGVAQTATIEDIRAAYRSLAKSLHPDVSQEEDAEAVFAEINKAYEVLSDEDERGKYDYIWRCEQQLQAAADSPAAEGASSLSPEEELFKRSAVLQQLQAAQREAQRARQLARMARKAAEEARRQAAEQAREARARANNAAAAAPQPGAADNCSMGPAGAYEVGGSPRPDEASANEPGVSKAGCRAAKSIARQEAREAAREARRQAREARRHASQVRSWAQWAEQEVEAAQQAAGLEPQPPPAAGAAAPPRYDYHVNYHHRRRAGATQQPPEEAEEAPWEQQ</sequence>
<comment type="caution">
    <text evidence="3">The sequence shown here is derived from an EMBL/GenBank/DDBJ whole genome shotgun (WGS) entry which is preliminary data.</text>
</comment>
<dbReference type="GO" id="GO:0005737">
    <property type="term" value="C:cytoplasm"/>
    <property type="evidence" value="ECO:0007669"/>
    <property type="project" value="TreeGrafter"/>
</dbReference>
<evidence type="ECO:0000259" key="2">
    <source>
        <dbReference type="PROSITE" id="PS50076"/>
    </source>
</evidence>
<dbReference type="GO" id="GO:0042026">
    <property type="term" value="P:protein refolding"/>
    <property type="evidence" value="ECO:0007669"/>
    <property type="project" value="TreeGrafter"/>
</dbReference>
<dbReference type="PROSITE" id="PS00636">
    <property type="entry name" value="DNAJ_1"/>
    <property type="match status" value="1"/>
</dbReference>
<dbReference type="SMART" id="SM00271">
    <property type="entry name" value="DnaJ"/>
    <property type="match status" value="1"/>
</dbReference>
<keyword evidence="4" id="KW-1185">Reference proteome</keyword>
<dbReference type="PRINTS" id="PR00625">
    <property type="entry name" value="JDOMAIN"/>
</dbReference>